<dbReference type="SUPFAM" id="SSF47699">
    <property type="entry name" value="Bifunctional inhibitor/lipid-transfer protein/seed storage 2S albumin"/>
    <property type="match status" value="1"/>
</dbReference>
<dbReference type="GO" id="GO:0098552">
    <property type="term" value="C:side of membrane"/>
    <property type="evidence" value="ECO:0007669"/>
    <property type="project" value="UniProtKB-KW"/>
</dbReference>
<dbReference type="Pfam" id="PF14368">
    <property type="entry name" value="LTP_2"/>
    <property type="match status" value="1"/>
</dbReference>
<dbReference type="Gene3D" id="1.10.110.10">
    <property type="entry name" value="Plant lipid-transfer and hydrophobic proteins"/>
    <property type="match status" value="1"/>
</dbReference>
<comment type="similarity">
    <text evidence="3">Belongs to the plant LTP family.</text>
</comment>
<keyword evidence="8" id="KW-0446">Lipid-binding</keyword>
<dbReference type="InterPro" id="IPR043325">
    <property type="entry name" value="LTSS"/>
</dbReference>
<keyword evidence="7 12" id="KW-0732">Signal</keyword>
<dbReference type="GO" id="GO:0005886">
    <property type="term" value="C:plasma membrane"/>
    <property type="evidence" value="ECO:0007669"/>
    <property type="project" value="UniProtKB-SubCell"/>
</dbReference>
<evidence type="ECO:0000256" key="10">
    <source>
        <dbReference type="ARBA" id="ARBA00023180"/>
    </source>
</evidence>
<evidence type="ECO:0000259" key="13">
    <source>
        <dbReference type="Pfam" id="PF14368"/>
    </source>
</evidence>
<keyword evidence="4" id="KW-0813">Transport</keyword>
<reference evidence="14 15" key="3">
    <citation type="submission" date="2019-11" db="EMBL/GenBank/DDBJ databases">
        <title>A de novo genome assembly of a pear dwarfing rootstock.</title>
        <authorList>
            <person name="Wang F."/>
            <person name="Wang J."/>
            <person name="Li S."/>
            <person name="Zhang Y."/>
            <person name="Fang M."/>
            <person name="Ma L."/>
            <person name="Zhao Y."/>
            <person name="Jiang S."/>
        </authorList>
    </citation>
    <scope>NUCLEOTIDE SEQUENCE [LARGE SCALE GENOMIC DNA]</scope>
    <source>
        <strain evidence="14">S2</strain>
        <tissue evidence="14">Leaf</tissue>
    </source>
</reference>
<evidence type="ECO:0000256" key="5">
    <source>
        <dbReference type="ARBA" id="ARBA00022475"/>
    </source>
</evidence>
<dbReference type="GO" id="GO:0008289">
    <property type="term" value="F:lipid binding"/>
    <property type="evidence" value="ECO:0007669"/>
    <property type="project" value="UniProtKB-KW"/>
</dbReference>
<evidence type="ECO:0000256" key="2">
    <source>
        <dbReference type="ARBA" id="ARBA00004609"/>
    </source>
</evidence>
<dbReference type="InterPro" id="IPR016140">
    <property type="entry name" value="Bifunc_inhib/LTP/seed_store"/>
</dbReference>
<evidence type="ECO:0000313" key="15">
    <source>
        <dbReference type="Proteomes" id="UP000327157"/>
    </source>
</evidence>
<keyword evidence="10" id="KW-0325">Glycoprotein</keyword>
<keyword evidence="6" id="KW-0336">GPI-anchor</keyword>
<sequence>MAKYQNNALVILVFAGIMAQEGMLMVAAAQGDTSCLSQLAPCLNYLNGTRHPPDNCCDPLKSMIKSNPQCLCSMISNRATNQAEQAGININEAQQLPGRCGERVNPLACLSTGSPPSRAPSNSRNSVPNSVNDAFSLLSRGSVAATALSLSLQILLFIGIKYNALF</sequence>
<keyword evidence="9" id="KW-1015">Disulfide bond</keyword>
<evidence type="ECO:0000256" key="1">
    <source>
        <dbReference type="ARBA" id="ARBA00003211"/>
    </source>
</evidence>
<keyword evidence="15" id="KW-1185">Reference proteome</keyword>
<reference evidence="14 15" key="1">
    <citation type="submission" date="2019-09" db="EMBL/GenBank/DDBJ databases">
        <authorList>
            <person name="Ou C."/>
        </authorList>
    </citation>
    <scope>NUCLEOTIDE SEQUENCE [LARGE SCALE GENOMIC DNA]</scope>
    <source>
        <strain evidence="14">S2</strain>
        <tissue evidence="14">Leaf</tissue>
    </source>
</reference>
<feature type="chain" id="PRO_5024337222" evidence="12">
    <location>
        <begin position="20"/>
        <end position="166"/>
    </location>
</feature>
<accession>A0A5N5G924</accession>
<evidence type="ECO:0000256" key="11">
    <source>
        <dbReference type="ARBA" id="ARBA00023288"/>
    </source>
</evidence>
<dbReference type="Proteomes" id="UP000327157">
    <property type="component" value="Chromosome 17"/>
</dbReference>
<evidence type="ECO:0000313" key="14">
    <source>
        <dbReference type="EMBL" id="KAB2610050.1"/>
    </source>
</evidence>
<evidence type="ECO:0000256" key="6">
    <source>
        <dbReference type="ARBA" id="ARBA00022622"/>
    </source>
</evidence>
<dbReference type="InterPro" id="IPR000528">
    <property type="entry name" value="Plant_nsLTP"/>
</dbReference>
<comment type="caution">
    <text evidence="14">The sequence shown here is derived from an EMBL/GenBank/DDBJ whole genome shotgun (WGS) entry which is preliminary data.</text>
</comment>
<comment type="subcellular location">
    <subcellularLocation>
        <location evidence="2">Cell membrane</location>
        <topology evidence="2">Lipid-anchor</topology>
        <topology evidence="2">GPI-anchor</topology>
    </subcellularLocation>
</comment>
<evidence type="ECO:0000256" key="4">
    <source>
        <dbReference type="ARBA" id="ARBA00022448"/>
    </source>
</evidence>
<evidence type="ECO:0000256" key="7">
    <source>
        <dbReference type="ARBA" id="ARBA00022729"/>
    </source>
</evidence>
<dbReference type="InterPro" id="IPR036312">
    <property type="entry name" value="Bifun_inhib/LTP/seed_sf"/>
</dbReference>
<dbReference type="PRINTS" id="PR00382">
    <property type="entry name" value="LIPIDTRNSFER"/>
</dbReference>
<gene>
    <name evidence="14" type="ORF">D8674_018082</name>
</gene>
<evidence type="ECO:0000256" key="9">
    <source>
        <dbReference type="ARBA" id="ARBA00023157"/>
    </source>
</evidence>
<name>A0A5N5G924_9ROSA</name>
<proteinExistence type="inferred from homology"/>
<dbReference type="AlphaFoldDB" id="A0A5N5G924"/>
<keyword evidence="5" id="KW-1003">Cell membrane</keyword>
<dbReference type="PANTHER" id="PTHR33044">
    <property type="entry name" value="BIFUNCTIONAL INHIBITOR/LIPID-TRANSFER PROTEIN/SEED STORAGE 2S ALBUMIN SUPERFAMILY PROTEIN-RELATED"/>
    <property type="match status" value="1"/>
</dbReference>
<dbReference type="GO" id="GO:0006869">
    <property type="term" value="P:lipid transport"/>
    <property type="evidence" value="ECO:0007669"/>
    <property type="project" value="InterPro"/>
</dbReference>
<dbReference type="OrthoDB" id="1163872at2759"/>
<protein>
    <submittedName>
        <fullName evidence="14">Lipid transfer-like protein VAS</fullName>
    </submittedName>
</protein>
<dbReference type="CDD" id="cd00010">
    <property type="entry name" value="AAI_LTSS"/>
    <property type="match status" value="1"/>
</dbReference>
<keyword evidence="6" id="KW-0472">Membrane</keyword>
<organism evidence="14 15">
    <name type="scientific">Pyrus ussuriensis x Pyrus communis</name>
    <dbReference type="NCBI Taxonomy" id="2448454"/>
    <lineage>
        <taxon>Eukaryota</taxon>
        <taxon>Viridiplantae</taxon>
        <taxon>Streptophyta</taxon>
        <taxon>Embryophyta</taxon>
        <taxon>Tracheophyta</taxon>
        <taxon>Spermatophyta</taxon>
        <taxon>Magnoliopsida</taxon>
        <taxon>eudicotyledons</taxon>
        <taxon>Gunneridae</taxon>
        <taxon>Pentapetalae</taxon>
        <taxon>rosids</taxon>
        <taxon>fabids</taxon>
        <taxon>Rosales</taxon>
        <taxon>Rosaceae</taxon>
        <taxon>Amygdaloideae</taxon>
        <taxon>Maleae</taxon>
        <taxon>Pyrus</taxon>
    </lineage>
</organism>
<evidence type="ECO:0000256" key="12">
    <source>
        <dbReference type="SAM" id="SignalP"/>
    </source>
</evidence>
<dbReference type="EMBL" id="SMOL01000487">
    <property type="protein sequence ID" value="KAB2610050.1"/>
    <property type="molecule type" value="Genomic_DNA"/>
</dbReference>
<reference evidence="15" key="2">
    <citation type="submission" date="2019-10" db="EMBL/GenBank/DDBJ databases">
        <title>A de novo genome assembly of a pear dwarfing rootstock.</title>
        <authorList>
            <person name="Wang F."/>
            <person name="Wang J."/>
            <person name="Li S."/>
            <person name="Zhang Y."/>
            <person name="Fang M."/>
            <person name="Ma L."/>
            <person name="Zhao Y."/>
            <person name="Jiang S."/>
        </authorList>
    </citation>
    <scope>NUCLEOTIDE SEQUENCE [LARGE SCALE GENOMIC DNA]</scope>
</reference>
<evidence type="ECO:0000256" key="8">
    <source>
        <dbReference type="ARBA" id="ARBA00023121"/>
    </source>
</evidence>
<evidence type="ECO:0000256" key="3">
    <source>
        <dbReference type="ARBA" id="ARBA00009748"/>
    </source>
</evidence>
<feature type="domain" description="Bifunctional inhibitor/plant lipid transfer protein/seed storage helical" evidence="13">
    <location>
        <begin position="19"/>
        <end position="109"/>
    </location>
</feature>
<feature type="signal peptide" evidence="12">
    <location>
        <begin position="1"/>
        <end position="19"/>
    </location>
</feature>
<keyword evidence="11" id="KW-0449">Lipoprotein</keyword>
<comment type="function">
    <text evidence="1">Plant non-specific lipid-transfer proteins transfer phospholipids as well as galactolipids across membranes. May play a role in wax or cutin deposition in the cell walls of expanding epidermal cells and certain secretory tissues.</text>
</comment>